<dbReference type="PANTHER" id="PTHR11017">
    <property type="entry name" value="LEUCINE-RICH REPEAT-CONTAINING PROTEIN"/>
    <property type="match status" value="1"/>
</dbReference>
<evidence type="ECO:0000313" key="2">
    <source>
        <dbReference type="EMBL" id="MCI29160.1"/>
    </source>
</evidence>
<comment type="caution">
    <text evidence="2">The sequence shown here is derived from an EMBL/GenBank/DDBJ whole genome shotgun (WGS) entry which is preliminary data.</text>
</comment>
<dbReference type="InterPro" id="IPR027417">
    <property type="entry name" value="P-loop_NTPase"/>
</dbReference>
<dbReference type="PANTHER" id="PTHR11017:SF219">
    <property type="entry name" value="ARCHAEAL ATPASE"/>
    <property type="match status" value="1"/>
</dbReference>
<name>A0A392QZZ8_9FABA</name>
<evidence type="ECO:0000259" key="1">
    <source>
        <dbReference type="Pfam" id="PF00931"/>
    </source>
</evidence>
<organism evidence="2 3">
    <name type="scientific">Trifolium medium</name>
    <dbReference type="NCBI Taxonomy" id="97028"/>
    <lineage>
        <taxon>Eukaryota</taxon>
        <taxon>Viridiplantae</taxon>
        <taxon>Streptophyta</taxon>
        <taxon>Embryophyta</taxon>
        <taxon>Tracheophyta</taxon>
        <taxon>Spermatophyta</taxon>
        <taxon>Magnoliopsida</taxon>
        <taxon>eudicotyledons</taxon>
        <taxon>Gunneridae</taxon>
        <taxon>Pentapetalae</taxon>
        <taxon>rosids</taxon>
        <taxon>fabids</taxon>
        <taxon>Fabales</taxon>
        <taxon>Fabaceae</taxon>
        <taxon>Papilionoideae</taxon>
        <taxon>50 kb inversion clade</taxon>
        <taxon>NPAAA clade</taxon>
        <taxon>Hologalegina</taxon>
        <taxon>IRL clade</taxon>
        <taxon>Trifolieae</taxon>
        <taxon>Trifolium</taxon>
    </lineage>
</organism>
<dbReference type="Proteomes" id="UP000265520">
    <property type="component" value="Unassembled WGS sequence"/>
</dbReference>
<proteinExistence type="predicted"/>
<feature type="domain" description="NB-ARC" evidence="1">
    <location>
        <begin position="2"/>
        <end position="76"/>
    </location>
</feature>
<dbReference type="AlphaFoldDB" id="A0A392QZZ8"/>
<dbReference type="Pfam" id="PF00931">
    <property type="entry name" value="NB-ARC"/>
    <property type="match status" value="1"/>
</dbReference>
<feature type="non-terminal residue" evidence="2">
    <location>
        <position position="77"/>
    </location>
</feature>
<dbReference type="InterPro" id="IPR044974">
    <property type="entry name" value="Disease_R_plants"/>
</dbReference>
<protein>
    <submittedName>
        <fullName evidence="2">Resistance protein</fullName>
    </submittedName>
</protein>
<evidence type="ECO:0000313" key="3">
    <source>
        <dbReference type="Proteomes" id="UP000265520"/>
    </source>
</evidence>
<dbReference type="SUPFAM" id="SSF52540">
    <property type="entry name" value="P-loop containing nucleoside triphosphate hydrolases"/>
    <property type="match status" value="1"/>
</dbReference>
<dbReference type="GO" id="GO:0043531">
    <property type="term" value="F:ADP binding"/>
    <property type="evidence" value="ECO:0007669"/>
    <property type="project" value="InterPro"/>
</dbReference>
<reference evidence="2 3" key="1">
    <citation type="journal article" date="2018" name="Front. Plant Sci.">
        <title>Red Clover (Trifolium pratense) and Zigzag Clover (T. medium) - A Picture of Genomic Similarities and Differences.</title>
        <authorList>
            <person name="Dluhosova J."/>
            <person name="Istvanek J."/>
            <person name="Nedelnik J."/>
            <person name="Repkova J."/>
        </authorList>
    </citation>
    <scope>NUCLEOTIDE SEQUENCE [LARGE SCALE GENOMIC DNA]</scope>
    <source>
        <strain evidence="3">cv. 10/8</strain>
        <tissue evidence="2">Leaf</tissue>
    </source>
</reference>
<dbReference type="InterPro" id="IPR002182">
    <property type="entry name" value="NB-ARC"/>
</dbReference>
<dbReference type="EMBL" id="LXQA010170667">
    <property type="protein sequence ID" value="MCI29160.1"/>
    <property type="molecule type" value="Genomic_DNA"/>
</dbReference>
<keyword evidence="3" id="KW-1185">Reference proteome</keyword>
<dbReference type="Gene3D" id="3.40.50.300">
    <property type="entry name" value="P-loop containing nucleotide triphosphate hydrolases"/>
    <property type="match status" value="1"/>
</dbReference>
<sequence>MKRLHRKKVLLILDDIDKLKQLHALAGGLDWFGAGSRVIVTTRDKHLLESHGIEVKYEIDEFDKGESLELLKWKAFD</sequence>
<dbReference type="GO" id="GO:0006952">
    <property type="term" value="P:defense response"/>
    <property type="evidence" value="ECO:0007669"/>
    <property type="project" value="InterPro"/>
</dbReference>
<accession>A0A392QZZ8</accession>